<feature type="compositionally biased region" description="Pro residues" evidence="1">
    <location>
        <begin position="78"/>
        <end position="87"/>
    </location>
</feature>
<sequence length="87" mass="9072">MASRATMAALLLLALVAAEGHAVPLRRGLSLGWMTGMKGGPPTGTQPSSIHPAAPGEGGRRLSSEEEGEFIHTLPAFRRPPIPPSNH</sequence>
<dbReference type="OMA" id="LGWMNGM"/>
<reference evidence="3" key="2">
    <citation type="submission" date="2013-04" db="UniProtKB">
        <authorList>
            <consortium name="EnsemblPlants"/>
        </authorList>
    </citation>
    <scope>IDENTIFICATION</scope>
</reference>
<protein>
    <submittedName>
        <fullName evidence="3">Uncharacterized protein</fullName>
    </submittedName>
</protein>
<evidence type="ECO:0000256" key="2">
    <source>
        <dbReference type="SAM" id="SignalP"/>
    </source>
</evidence>
<dbReference type="Gramene" id="OB01G27480.1">
    <property type="protein sequence ID" value="OB01G27480.1"/>
    <property type="gene ID" value="OB01G27480"/>
</dbReference>
<keyword evidence="2" id="KW-0732">Signal</keyword>
<gene>
    <name evidence="3" type="primary">LOC102718310</name>
</gene>
<dbReference type="Proteomes" id="UP000006038">
    <property type="component" value="Chromosome 1"/>
</dbReference>
<evidence type="ECO:0000256" key="1">
    <source>
        <dbReference type="SAM" id="MobiDB-lite"/>
    </source>
</evidence>
<evidence type="ECO:0000313" key="3">
    <source>
        <dbReference type="EnsemblPlants" id="OB01G27480.1"/>
    </source>
</evidence>
<keyword evidence="4" id="KW-1185">Reference proteome</keyword>
<dbReference type="GeneID" id="102718310"/>
<dbReference type="eggNOG" id="ENOG502R65M">
    <property type="taxonomic scope" value="Eukaryota"/>
</dbReference>
<dbReference type="EnsemblPlants" id="OB01G27480.1">
    <property type="protein sequence ID" value="OB01G27480.1"/>
    <property type="gene ID" value="OB01G27480"/>
</dbReference>
<dbReference type="AlphaFoldDB" id="J3L0J2"/>
<feature type="chain" id="PRO_5003773291" evidence="2">
    <location>
        <begin position="23"/>
        <end position="87"/>
    </location>
</feature>
<dbReference type="HOGENOM" id="CLU_190261_0_0_1"/>
<organism evidence="3">
    <name type="scientific">Oryza brachyantha</name>
    <name type="common">malo sina</name>
    <dbReference type="NCBI Taxonomy" id="4533"/>
    <lineage>
        <taxon>Eukaryota</taxon>
        <taxon>Viridiplantae</taxon>
        <taxon>Streptophyta</taxon>
        <taxon>Embryophyta</taxon>
        <taxon>Tracheophyta</taxon>
        <taxon>Spermatophyta</taxon>
        <taxon>Magnoliopsida</taxon>
        <taxon>Liliopsida</taxon>
        <taxon>Poales</taxon>
        <taxon>Poaceae</taxon>
        <taxon>BOP clade</taxon>
        <taxon>Oryzoideae</taxon>
        <taxon>Oryzeae</taxon>
        <taxon>Oryzinae</taxon>
        <taxon>Oryza</taxon>
    </lineage>
</organism>
<name>J3L0J2_ORYBR</name>
<feature type="signal peptide" evidence="2">
    <location>
        <begin position="1"/>
        <end position="22"/>
    </location>
</feature>
<proteinExistence type="predicted"/>
<dbReference type="RefSeq" id="XP_006644234.1">
    <property type="nucleotide sequence ID" value="XM_006644171.2"/>
</dbReference>
<accession>J3L0J2</accession>
<dbReference type="KEGG" id="obr:102718310"/>
<feature type="region of interest" description="Disordered" evidence="1">
    <location>
        <begin position="36"/>
        <end position="87"/>
    </location>
</feature>
<evidence type="ECO:0000313" key="4">
    <source>
        <dbReference type="Proteomes" id="UP000006038"/>
    </source>
</evidence>
<reference evidence="3" key="1">
    <citation type="journal article" date="2013" name="Nat. Commun.">
        <title>Whole-genome sequencing of Oryza brachyantha reveals mechanisms underlying Oryza genome evolution.</title>
        <authorList>
            <person name="Chen J."/>
            <person name="Huang Q."/>
            <person name="Gao D."/>
            <person name="Wang J."/>
            <person name="Lang Y."/>
            <person name="Liu T."/>
            <person name="Li B."/>
            <person name="Bai Z."/>
            <person name="Luis Goicoechea J."/>
            <person name="Liang C."/>
            <person name="Chen C."/>
            <person name="Zhang W."/>
            <person name="Sun S."/>
            <person name="Liao Y."/>
            <person name="Zhang X."/>
            <person name="Yang L."/>
            <person name="Song C."/>
            <person name="Wang M."/>
            <person name="Shi J."/>
            <person name="Liu G."/>
            <person name="Liu J."/>
            <person name="Zhou H."/>
            <person name="Zhou W."/>
            <person name="Yu Q."/>
            <person name="An N."/>
            <person name="Chen Y."/>
            <person name="Cai Q."/>
            <person name="Wang B."/>
            <person name="Liu B."/>
            <person name="Min J."/>
            <person name="Huang Y."/>
            <person name="Wu H."/>
            <person name="Li Z."/>
            <person name="Zhang Y."/>
            <person name="Yin Y."/>
            <person name="Song W."/>
            <person name="Jiang J."/>
            <person name="Jackson S.A."/>
            <person name="Wing R.A."/>
            <person name="Wang J."/>
            <person name="Chen M."/>
        </authorList>
    </citation>
    <scope>NUCLEOTIDE SEQUENCE [LARGE SCALE GENOMIC DNA]</scope>
    <source>
        <strain evidence="3">cv. IRGC 101232</strain>
    </source>
</reference>